<name>A0ABW0U234_9BACI</name>
<accession>A0ABW0U234</accession>
<dbReference type="EMBL" id="JBHSPF010000004">
    <property type="protein sequence ID" value="MFC5627418.1"/>
    <property type="molecule type" value="Genomic_DNA"/>
</dbReference>
<dbReference type="InterPro" id="IPR003772">
    <property type="entry name" value="YceD"/>
</dbReference>
<evidence type="ECO:0000313" key="1">
    <source>
        <dbReference type="EMBL" id="MFC5627418.1"/>
    </source>
</evidence>
<proteinExistence type="predicted"/>
<reference evidence="2" key="1">
    <citation type="journal article" date="2019" name="Int. J. Syst. Evol. Microbiol.">
        <title>The Global Catalogue of Microorganisms (GCM) 10K type strain sequencing project: providing services to taxonomists for standard genome sequencing and annotation.</title>
        <authorList>
            <consortium name="The Broad Institute Genomics Platform"/>
            <consortium name="The Broad Institute Genome Sequencing Center for Infectious Disease"/>
            <person name="Wu L."/>
            <person name="Ma J."/>
        </authorList>
    </citation>
    <scope>NUCLEOTIDE SEQUENCE [LARGE SCALE GENOMIC DNA]</scope>
    <source>
        <strain evidence="2">CGMCC 1.15790</strain>
    </source>
</reference>
<keyword evidence="2" id="KW-1185">Reference proteome</keyword>
<sequence length="176" mass="20328">MRWSVQQLLAKRQTGLQIDKDVQVTDLKQRDSNIRDISPAHVTGEATFQEKEVVTFHLRITGEMTLPCSRTLLDVRFPFDIETVERFRLDGLPADEADIHMHELDQGYVDLIPYVKENILLEIPMQIFAENVEGKDPIAPQEGNGWKVVHHEEEEKDTLDPRMAELAKFFDKSNET</sequence>
<organism evidence="1 2">
    <name type="scientific">Aliibacillus thermotolerans</name>
    <dbReference type="NCBI Taxonomy" id="1834418"/>
    <lineage>
        <taxon>Bacteria</taxon>
        <taxon>Bacillati</taxon>
        <taxon>Bacillota</taxon>
        <taxon>Bacilli</taxon>
        <taxon>Bacillales</taxon>
        <taxon>Bacillaceae</taxon>
        <taxon>Aliibacillus</taxon>
    </lineage>
</organism>
<evidence type="ECO:0000313" key="2">
    <source>
        <dbReference type="Proteomes" id="UP001596143"/>
    </source>
</evidence>
<comment type="caution">
    <text evidence="1">The sequence shown here is derived from an EMBL/GenBank/DDBJ whole genome shotgun (WGS) entry which is preliminary data.</text>
</comment>
<dbReference type="Pfam" id="PF02620">
    <property type="entry name" value="YceD"/>
    <property type="match status" value="1"/>
</dbReference>
<dbReference type="Proteomes" id="UP001596143">
    <property type="component" value="Unassembled WGS sequence"/>
</dbReference>
<protein>
    <submittedName>
        <fullName evidence="1">YceD family protein</fullName>
    </submittedName>
</protein>
<dbReference type="RefSeq" id="WP_270898404.1">
    <property type="nucleotide sequence ID" value="NZ_JBHSPF010000004.1"/>
</dbReference>
<gene>
    <name evidence="1" type="ORF">ACFPTR_00720</name>
</gene>